<gene>
    <name evidence="2" type="ORF">PCOR1329_LOCUS69954</name>
</gene>
<feature type="chain" id="PRO_5046968699" evidence="1">
    <location>
        <begin position="23"/>
        <end position="149"/>
    </location>
</feature>
<evidence type="ECO:0000313" key="3">
    <source>
        <dbReference type="Proteomes" id="UP001189429"/>
    </source>
</evidence>
<reference evidence="2" key="1">
    <citation type="submission" date="2023-10" db="EMBL/GenBank/DDBJ databases">
        <authorList>
            <person name="Chen Y."/>
            <person name="Shah S."/>
            <person name="Dougan E. K."/>
            <person name="Thang M."/>
            <person name="Chan C."/>
        </authorList>
    </citation>
    <scope>NUCLEOTIDE SEQUENCE [LARGE SCALE GENOMIC DNA]</scope>
</reference>
<organism evidence="2 3">
    <name type="scientific">Prorocentrum cordatum</name>
    <dbReference type="NCBI Taxonomy" id="2364126"/>
    <lineage>
        <taxon>Eukaryota</taxon>
        <taxon>Sar</taxon>
        <taxon>Alveolata</taxon>
        <taxon>Dinophyceae</taxon>
        <taxon>Prorocentrales</taxon>
        <taxon>Prorocentraceae</taxon>
        <taxon>Prorocentrum</taxon>
    </lineage>
</organism>
<dbReference type="Proteomes" id="UP001189429">
    <property type="component" value="Unassembled WGS sequence"/>
</dbReference>
<proteinExistence type="predicted"/>
<protein>
    <submittedName>
        <fullName evidence="2">Uncharacterized protein</fullName>
    </submittedName>
</protein>
<evidence type="ECO:0000256" key="1">
    <source>
        <dbReference type="SAM" id="SignalP"/>
    </source>
</evidence>
<name>A0ABN9WRV7_9DINO</name>
<evidence type="ECO:0000313" key="2">
    <source>
        <dbReference type="EMBL" id="CAK0889431.1"/>
    </source>
</evidence>
<accession>A0ABN9WRV7</accession>
<keyword evidence="1" id="KW-0732">Signal</keyword>
<dbReference type="EMBL" id="CAUYUJ010019207">
    <property type="protein sequence ID" value="CAK0889431.1"/>
    <property type="molecule type" value="Genomic_DNA"/>
</dbReference>
<feature type="signal peptide" evidence="1">
    <location>
        <begin position="1"/>
        <end position="22"/>
    </location>
</feature>
<sequence length="149" mass="15851">MPFTRVVAVVPLLIFLGQGATSDEPTGHQACEATGESEHAALVQLKKPEAGGAAATQTAAHTAPTSLLARFDVCPGRGCAQACEESDYTGSRGEYFGRFQCRNDECLCLVSVSFEPFGQFDKQGRRVALSYSEVHVLVTSLRTEGGPPK</sequence>
<comment type="caution">
    <text evidence="2">The sequence shown here is derived from an EMBL/GenBank/DDBJ whole genome shotgun (WGS) entry which is preliminary data.</text>
</comment>
<keyword evidence="3" id="KW-1185">Reference proteome</keyword>